<evidence type="ECO:0000313" key="4">
    <source>
        <dbReference type="Proteomes" id="UP000185596"/>
    </source>
</evidence>
<feature type="transmembrane region" description="Helical" evidence="2">
    <location>
        <begin position="16"/>
        <end position="35"/>
    </location>
</feature>
<feature type="transmembrane region" description="Helical" evidence="2">
    <location>
        <begin position="41"/>
        <end position="61"/>
    </location>
</feature>
<reference evidence="3 4" key="1">
    <citation type="submission" date="2016-12" db="EMBL/GenBank/DDBJ databases">
        <title>The draft genome sequence of Actinophytocola sp. 11-183.</title>
        <authorList>
            <person name="Wang W."/>
            <person name="Yuan L."/>
        </authorList>
    </citation>
    <scope>NUCLEOTIDE SEQUENCE [LARGE SCALE GENOMIC DNA]</scope>
    <source>
        <strain evidence="3 4">11-183</strain>
    </source>
</reference>
<keyword evidence="4" id="KW-1185">Reference proteome</keyword>
<comment type="caution">
    <text evidence="3">The sequence shown here is derived from an EMBL/GenBank/DDBJ whole genome shotgun (WGS) entry which is preliminary data.</text>
</comment>
<dbReference type="Proteomes" id="UP000185596">
    <property type="component" value="Unassembled WGS sequence"/>
</dbReference>
<evidence type="ECO:0000256" key="1">
    <source>
        <dbReference type="SAM" id="MobiDB-lite"/>
    </source>
</evidence>
<feature type="region of interest" description="Disordered" evidence="1">
    <location>
        <begin position="163"/>
        <end position="204"/>
    </location>
</feature>
<evidence type="ECO:0000313" key="3">
    <source>
        <dbReference type="EMBL" id="OLF12459.1"/>
    </source>
</evidence>
<dbReference type="STRING" id="1912961.BU204_29180"/>
<gene>
    <name evidence="3" type="ORF">BU204_29180</name>
</gene>
<keyword evidence="2" id="KW-0812">Transmembrane</keyword>
<protein>
    <submittedName>
        <fullName evidence="3">Uncharacterized protein</fullName>
    </submittedName>
</protein>
<feature type="compositionally biased region" description="Pro residues" evidence="1">
    <location>
        <begin position="166"/>
        <end position="182"/>
    </location>
</feature>
<keyword evidence="2" id="KW-0472">Membrane</keyword>
<sequence>MSGRWRRLGPWTPRTAAGATFALLGLGLTGLLWYAVLARGWPVVLGFVGSGPLALWVGYWWRRHLVGVFLSEDGRIRVRTTPRTRTFHAGEVVEVRTRARGLGSGTAGIRVRELCLDLRGGRSVSTLIHGDARQGRGHLRRGVLSAAVFDMVVDRLERFVEAAEPLPEPAAPPEPTEPPPTEEPPRRPPGRGRREPPPGIIEWK</sequence>
<proteinExistence type="predicted"/>
<dbReference type="EMBL" id="MSIE01000061">
    <property type="protein sequence ID" value="OLF12459.1"/>
    <property type="molecule type" value="Genomic_DNA"/>
</dbReference>
<dbReference type="AlphaFoldDB" id="A0A1Q8CDP8"/>
<evidence type="ECO:0000256" key="2">
    <source>
        <dbReference type="SAM" id="Phobius"/>
    </source>
</evidence>
<name>A0A1Q8CDP8_9PSEU</name>
<organism evidence="3 4">
    <name type="scientific">Actinophytocola xanthii</name>
    <dbReference type="NCBI Taxonomy" id="1912961"/>
    <lineage>
        <taxon>Bacteria</taxon>
        <taxon>Bacillati</taxon>
        <taxon>Actinomycetota</taxon>
        <taxon>Actinomycetes</taxon>
        <taxon>Pseudonocardiales</taxon>
        <taxon>Pseudonocardiaceae</taxon>
    </lineage>
</organism>
<accession>A0A1Q8CDP8</accession>
<keyword evidence="2" id="KW-1133">Transmembrane helix</keyword>
<dbReference type="RefSeq" id="WP_075128993.1">
    <property type="nucleotide sequence ID" value="NZ_MSIE01000061.1"/>
</dbReference>